<dbReference type="SUPFAM" id="SSF52980">
    <property type="entry name" value="Restriction endonuclease-like"/>
    <property type="match status" value="1"/>
</dbReference>
<sequence length="391" mass="43758">MSERKQNCSYNVPRAHGLRRAGLSAGLKQTLRGFLACAGLSALLATSVCAHSLTNINDTGQNICSFQGQSIHPVRERERASVICPDGHGVALMSEGHVTQHSGTFSAYAAEVLSAVGAVLVWLMSQLGHVLPSTGVYQDGGKILIIVSELLGAYVLLRLFLKYRRWRKCHRAMAAGKKLISSLAERLQIRRKQLVYQNIYGTTIYDKWEREKKEFMQREMLNCLRERGYEAYFERVSDGLSQYIDKVAFDESTPVVAEVKKPTSPDVYSPDMDPFDYERYCGLILRQAGWEAIVTSESGDQGADIVATRGRLRLVVQCKLYSRPVGNDAVQQVVAARQHYGARFGAVVSNASYTTAAQQLARTNKVSLLHHDELLQYVRRLERAKVTRLRQ</sequence>
<dbReference type="InterPro" id="IPR011856">
    <property type="entry name" value="tRNA_endonuc-like_dom_sf"/>
</dbReference>
<dbReference type="Pfam" id="PF04471">
    <property type="entry name" value="Mrr_cat"/>
    <property type="match status" value="1"/>
</dbReference>
<feature type="domain" description="Restriction endonuclease type IV Mrr" evidence="2">
    <location>
        <begin position="271"/>
        <end position="376"/>
    </location>
</feature>
<evidence type="ECO:0000313" key="4">
    <source>
        <dbReference type="Proteomes" id="UP001301152"/>
    </source>
</evidence>
<protein>
    <submittedName>
        <fullName evidence="3">Restriction endonuclease</fullName>
    </submittedName>
</protein>
<gene>
    <name evidence="3" type="ORF">OQ497_03105</name>
</gene>
<keyword evidence="4" id="KW-1185">Reference proteome</keyword>
<feature type="transmembrane region" description="Helical" evidence="1">
    <location>
        <begin position="143"/>
        <end position="161"/>
    </location>
</feature>
<dbReference type="GO" id="GO:0004519">
    <property type="term" value="F:endonuclease activity"/>
    <property type="evidence" value="ECO:0007669"/>
    <property type="project" value="UniProtKB-KW"/>
</dbReference>
<dbReference type="RefSeq" id="WP_173559957.1">
    <property type="nucleotide sequence ID" value="NZ_JAPIUZ010000001.1"/>
</dbReference>
<dbReference type="PANTHER" id="PTHR30015:SF6">
    <property type="entry name" value="SLL1429 PROTEIN"/>
    <property type="match status" value="1"/>
</dbReference>
<dbReference type="Gene3D" id="3.40.1350.10">
    <property type="match status" value="1"/>
</dbReference>
<evidence type="ECO:0000256" key="1">
    <source>
        <dbReference type="SAM" id="Phobius"/>
    </source>
</evidence>
<reference evidence="3 4" key="1">
    <citation type="submission" date="2022-11" db="EMBL/GenBank/DDBJ databases">
        <title>Genome sequencing of Acetobacter type strain.</title>
        <authorList>
            <person name="Heo J."/>
            <person name="Lee D."/>
            <person name="Han B.-H."/>
            <person name="Hong S.-B."/>
            <person name="Kwon S.-W."/>
        </authorList>
    </citation>
    <scope>NUCLEOTIDE SEQUENCE [LARGE SCALE GENOMIC DNA]</scope>
    <source>
        <strain evidence="3 4">KACC 21253</strain>
    </source>
</reference>
<keyword evidence="3" id="KW-0378">Hydrolase</keyword>
<evidence type="ECO:0000313" key="3">
    <source>
        <dbReference type="EMBL" id="MCX2562961.1"/>
    </source>
</evidence>
<keyword evidence="1" id="KW-0472">Membrane</keyword>
<dbReference type="EMBL" id="JAPIUZ010000001">
    <property type="protein sequence ID" value="MCX2562961.1"/>
    <property type="molecule type" value="Genomic_DNA"/>
</dbReference>
<dbReference type="PANTHER" id="PTHR30015">
    <property type="entry name" value="MRR RESTRICTION SYSTEM PROTEIN"/>
    <property type="match status" value="1"/>
</dbReference>
<keyword evidence="3" id="KW-0255">Endonuclease</keyword>
<evidence type="ECO:0000259" key="2">
    <source>
        <dbReference type="Pfam" id="PF04471"/>
    </source>
</evidence>
<dbReference type="Proteomes" id="UP001301152">
    <property type="component" value="Unassembled WGS sequence"/>
</dbReference>
<keyword evidence="1" id="KW-0812">Transmembrane</keyword>
<feature type="transmembrane region" description="Helical" evidence="1">
    <location>
        <begin position="105"/>
        <end position="123"/>
    </location>
</feature>
<proteinExistence type="predicted"/>
<keyword evidence="1" id="KW-1133">Transmembrane helix</keyword>
<dbReference type="InterPro" id="IPR011335">
    <property type="entry name" value="Restrct_endonuc-II-like"/>
</dbReference>
<dbReference type="InterPro" id="IPR052906">
    <property type="entry name" value="Type_IV_Methyl-Rstrct_Enzyme"/>
</dbReference>
<comment type="caution">
    <text evidence="3">The sequence shown here is derived from an EMBL/GenBank/DDBJ whole genome shotgun (WGS) entry which is preliminary data.</text>
</comment>
<accession>A0ABT3QCG4</accession>
<dbReference type="InterPro" id="IPR007560">
    <property type="entry name" value="Restrct_endonuc_IV_Mrr"/>
</dbReference>
<keyword evidence="3" id="KW-0540">Nuclease</keyword>
<organism evidence="3 4">
    <name type="scientific">Acetobacter thailandicus</name>
    <dbReference type="NCBI Taxonomy" id="1502842"/>
    <lineage>
        <taxon>Bacteria</taxon>
        <taxon>Pseudomonadati</taxon>
        <taxon>Pseudomonadota</taxon>
        <taxon>Alphaproteobacteria</taxon>
        <taxon>Acetobacterales</taxon>
        <taxon>Acetobacteraceae</taxon>
        <taxon>Acetobacter</taxon>
    </lineage>
</organism>
<name>A0ABT3QCG4_9PROT</name>